<evidence type="ECO:0000313" key="1">
    <source>
        <dbReference type="EMBL" id="CAI4031440.1"/>
    </source>
</evidence>
<keyword evidence="2" id="KW-1185">Reference proteome</keyword>
<organism evidence="1 2">
    <name type="scientific">Nitrospira tepida</name>
    <dbReference type="NCBI Taxonomy" id="2973512"/>
    <lineage>
        <taxon>Bacteria</taxon>
        <taxon>Pseudomonadati</taxon>
        <taxon>Nitrospirota</taxon>
        <taxon>Nitrospiria</taxon>
        <taxon>Nitrospirales</taxon>
        <taxon>Nitrospiraceae</taxon>
        <taxon>Nitrospira</taxon>
    </lineage>
</organism>
<gene>
    <name evidence="1" type="ORF">DNFV4_01863</name>
</gene>
<dbReference type="EMBL" id="OX365700">
    <property type="protein sequence ID" value="CAI4031440.1"/>
    <property type="molecule type" value="Genomic_DNA"/>
</dbReference>
<protein>
    <submittedName>
        <fullName evidence="1">Uncharacterized protein</fullName>
    </submittedName>
</protein>
<evidence type="ECO:0000313" key="2">
    <source>
        <dbReference type="Proteomes" id="UP001179121"/>
    </source>
</evidence>
<dbReference type="RefSeq" id="WP_289268356.1">
    <property type="nucleotide sequence ID" value="NZ_OX365700.1"/>
</dbReference>
<dbReference type="InterPro" id="IPR044054">
    <property type="entry name" value="Rv0078B"/>
</dbReference>
<dbReference type="Proteomes" id="UP001179121">
    <property type="component" value="Chromosome"/>
</dbReference>
<name>A0AA86MYU3_9BACT</name>
<sequence length="69" mass="8079">MDWRRIEVLDDAMAEVLRRKTPAERLAIGFGLWRSARKMLRGQLASLHPEWDAQRLEREVARRLSHGAV</sequence>
<dbReference type="Pfam" id="PF18993">
    <property type="entry name" value="Rv0078B"/>
    <property type="match status" value="1"/>
</dbReference>
<reference evidence="1" key="1">
    <citation type="submission" date="2022-10" db="EMBL/GenBank/DDBJ databases">
        <authorList>
            <person name="Koch H."/>
        </authorList>
    </citation>
    <scope>NUCLEOTIDE SEQUENCE</scope>
    <source>
        <strain evidence="1">DNF</strain>
    </source>
</reference>
<proteinExistence type="predicted"/>
<accession>A0AA86MYU3</accession>
<dbReference type="KEGG" id="nti:DNFV4_01863"/>
<dbReference type="AlphaFoldDB" id="A0AA86MYU3"/>